<feature type="region of interest" description="Disordered" evidence="1">
    <location>
        <begin position="310"/>
        <end position="332"/>
    </location>
</feature>
<dbReference type="Gene3D" id="1.10.10.10">
    <property type="entry name" value="Winged helix-like DNA-binding domain superfamily/Winged helix DNA-binding domain"/>
    <property type="match status" value="1"/>
</dbReference>
<dbReference type="AlphaFoldDB" id="A0A0G3GNA4"/>
<protein>
    <submittedName>
        <fullName evidence="2">Uncharacterized protein</fullName>
    </submittedName>
</protein>
<dbReference type="InterPro" id="IPR036388">
    <property type="entry name" value="WH-like_DNA-bd_sf"/>
</dbReference>
<evidence type="ECO:0000313" key="3">
    <source>
        <dbReference type="Proteomes" id="UP000035368"/>
    </source>
</evidence>
<dbReference type="PATRIC" id="fig|1050174.4.peg.165"/>
<dbReference type="SUPFAM" id="SSF53067">
    <property type="entry name" value="Actin-like ATPase domain"/>
    <property type="match status" value="1"/>
</dbReference>
<organism evidence="2 3">
    <name type="scientific">Corynebacterium epidermidicanis</name>
    <dbReference type="NCBI Taxonomy" id="1050174"/>
    <lineage>
        <taxon>Bacteria</taxon>
        <taxon>Bacillati</taxon>
        <taxon>Actinomycetota</taxon>
        <taxon>Actinomycetes</taxon>
        <taxon>Mycobacteriales</taxon>
        <taxon>Corynebacteriaceae</taxon>
        <taxon>Corynebacterium</taxon>
    </lineage>
</organism>
<name>A0A0G3GNA4_9CORY</name>
<dbReference type="InterPro" id="IPR036390">
    <property type="entry name" value="WH_DNA-bd_sf"/>
</dbReference>
<dbReference type="EMBL" id="CP011541">
    <property type="protein sequence ID" value="AKK02050.1"/>
    <property type="molecule type" value="Genomic_DNA"/>
</dbReference>
<dbReference type="InterPro" id="IPR043129">
    <property type="entry name" value="ATPase_NBD"/>
</dbReference>
<dbReference type="SUPFAM" id="SSF46785">
    <property type="entry name" value="Winged helix' DNA-binding domain"/>
    <property type="match status" value="1"/>
</dbReference>
<feature type="compositionally biased region" description="Low complexity" evidence="1">
    <location>
        <begin position="315"/>
        <end position="332"/>
    </location>
</feature>
<evidence type="ECO:0000313" key="2">
    <source>
        <dbReference type="EMBL" id="AKK02050.1"/>
    </source>
</evidence>
<accession>A0A0G3GNA4</accession>
<proteinExistence type="predicted"/>
<dbReference type="STRING" id="1050174.CEPID_00780"/>
<reference evidence="2 3" key="1">
    <citation type="submission" date="2015-05" db="EMBL/GenBank/DDBJ databases">
        <title>Complete genome sequence of Corynebacterium epidermidicanis DSM 45586, isolated from the skin of a dog suffering from pruritus.</title>
        <authorList>
            <person name="Ruckert C."/>
            <person name="Albersmeier A."/>
            <person name="Winkler A."/>
            <person name="Tauch A."/>
        </authorList>
    </citation>
    <scope>NUCLEOTIDE SEQUENCE [LARGE SCALE GENOMIC DNA]</scope>
    <source>
        <strain evidence="2 3">DSM 45586</strain>
    </source>
</reference>
<evidence type="ECO:0000256" key="1">
    <source>
        <dbReference type="SAM" id="MobiDB-lite"/>
    </source>
</evidence>
<sequence>MHSSVRLLDMQTAFHQIFEKPTTPAAQVLYHIRQSPRIGRGELVTATGLSQPTITRAVIALTTAGLLQERRDLINTTRPGRPVVPLELTTWPGLLIGIAVDVDDCIIGCYDFRGRLLREVHVAEAAPEHPVSDVLEYIMAAIHRIKGEVPMPLRSISLGVASPHWTDLSWIKHRLEFEFSVPAIAANAAASIAIAEVQQNRNQANVFVLFDENSTSAAWITENAIISTSEIRTVDEWLRYIINGPRPSSVLFSGTGFSDPQVRTRIRSLLNTELGTEVQLRVTRPELETLRTISAALAMSPLQADPLKLAREASRASNRAAKSSVASEKSSR</sequence>
<dbReference type="Proteomes" id="UP000035368">
    <property type="component" value="Chromosome"/>
</dbReference>
<dbReference type="KEGG" id="cei:CEPID_00780"/>
<keyword evidence="3" id="KW-1185">Reference proteome</keyword>
<gene>
    <name evidence="2" type="ORF">CEPID_00780</name>
</gene>